<feature type="compositionally biased region" description="Pro residues" evidence="1">
    <location>
        <begin position="221"/>
        <end position="230"/>
    </location>
</feature>
<feature type="compositionally biased region" description="Basic and acidic residues" evidence="1">
    <location>
        <begin position="88"/>
        <end position="99"/>
    </location>
</feature>
<evidence type="ECO:0000313" key="2">
    <source>
        <dbReference type="EMBL" id="GMH85785.1"/>
    </source>
</evidence>
<evidence type="ECO:0000256" key="1">
    <source>
        <dbReference type="SAM" id="MobiDB-lite"/>
    </source>
</evidence>
<name>A0A9W7BD65_9STRA</name>
<feature type="compositionally biased region" description="Basic and acidic residues" evidence="1">
    <location>
        <begin position="836"/>
        <end position="845"/>
    </location>
</feature>
<keyword evidence="3" id="KW-1185">Reference proteome</keyword>
<sequence>MDHLALPFGPYDSDDDEDDDNLQLHPPELLSLSSSNSRTLTGNSNSNLNLGLNLGNPTRNPNPHSLTSLTALSALTGVKRKSCLLPAHDGRGEPLKDMSNESLMHDPGSVPPVSGGLHRSNSCESQSSFMDVDVDVAGDSDDGEEREGRGRRRQQQQIDFRHDEVGMEQDREQRREHEENDDLPLPNPPLPSSSSSSSTTSTSTNTNNNNNNSSNNSISPAPSPSLPPIPDTHLSTPQPLNLNAEPHPQYTSIPPVTSNALLNHSRAVATLRRSNRMSKKRPRFGPSGSVNHHITRSPGAVQNEHSQLSDPQTEGKNTSGLSWWEVVYGSPPPSNMDICTPSKASAPLRGCLSTGCSKKAPKSRPQHVGFSRCDAVEFKRDEPSTAMKRMNREDAEAMFKVEEKQVDQGERETQEITWGNTEALRQAEEGWEEDYNDETVERVVGRRASNIFKKGEFEAEEGDFEDEGDDTHSPLRWDNNSSNSDSGNSNSNDNDNEEQDNNYQPGMDMNMNGDADVDDINSSSSSYFNNIPQLLSSLSTATKKDTSTAISTGPLHRLLSLVPYHPVSDSVINSELERAASEISSNPPSSLHAFEHTCCLNILNNLTALRDSLVTSSLSSSPSSSPVDSFDKISDVEFLKIECSSLSSEIKLNESVLLSLQNASELMKVDLERSRWHLLRSILNYSIMILDDGIIVSLEQIRKYGGKGWRGKWTMIGEDECRLTDWGGDGDNFKCRDDEFEYSGTTVEVAETVKPLLEFLTNSSEWMVKGGILPTGVVAPSELSKVVETGSRYMSSVVDVVDTINWCDSVGTVEVGTYVKGTGRDGKEEEELQDGEPVRSRHDGGGENVEVDLYLDSPDGREKVRVKIEISVREVCEISRIWVEGDERTSVMLEEVVEEILGQT</sequence>
<dbReference type="EMBL" id="BRXY01000307">
    <property type="protein sequence ID" value="GMH85785.1"/>
    <property type="molecule type" value="Genomic_DNA"/>
</dbReference>
<feature type="compositionally biased region" description="Low complexity" evidence="1">
    <location>
        <begin position="29"/>
        <end position="65"/>
    </location>
</feature>
<feature type="compositionally biased region" description="Acidic residues" evidence="1">
    <location>
        <begin position="12"/>
        <end position="21"/>
    </location>
</feature>
<feature type="region of interest" description="Disordered" evidence="1">
    <location>
        <begin position="1"/>
        <end position="65"/>
    </location>
</feature>
<reference evidence="3" key="1">
    <citation type="journal article" date="2023" name="Commun. Biol.">
        <title>Genome analysis of Parmales, the sister group of diatoms, reveals the evolutionary specialization of diatoms from phago-mixotrophs to photoautotrophs.</title>
        <authorList>
            <person name="Ban H."/>
            <person name="Sato S."/>
            <person name="Yoshikawa S."/>
            <person name="Yamada K."/>
            <person name="Nakamura Y."/>
            <person name="Ichinomiya M."/>
            <person name="Sato N."/>
            <person name="Blanc-Mathieu R."/>
            <person name="Endo H."/>
            <person name="Kuwata A."/>
            <person name="Ogata H."/>
        </authorList>
    </citation>
    <scope>NUCLEOTIDE SEQUENCE [LARGE SCALE GENOMIC DNA]</scope>
    <source>
        <strain evidence="3">NIES 3701</strain>
    </source>
</reference>
<gene>
    <name evidence="2" type="ORF">TrST_g4817</name>
</gene>
<evidence type="ECO:0000313" key="3">
    <source>
        <dbReference type="Proteomes" id="UP001165085"/>
    </source>
</evidence>
<accession>A0A9W7BD65</accession>
<feature type="compositionally biased region" description="Polar residues" evidence="1">
    <location>
        <begin position="303"/>
        <end position="318"/>
    </location>
</feature>
<protein>
    <submittedName>
        <fullName evidence="2">Uncharacterized protein</fullName>
    </submittedName>
</protein>
<dbReference type="OrthoDB" id="10490080at2759"/>
<feature type="compositionally biased region" description="Basic and acidic residues" evidence="1">
    <location>
        <begin position="159"/>
        <end position="178"/>
    </location>
</feature>
<feature type="region of interest" description="Disordered" evidence="1">
    <location>
        <begin position="270"/>
        <end position="318"/>
    </location>
</feature>
<feature type="region of interest" description="Disordered" evidence="1">
    <location>
        <begin position="85"/>
        <end position="258"/>
    </location>
</feature>
<comment type="caution">
    <text evidence="2">The sequence shown here is derived from an EMBL/GenBank/DDBJ whole genome shotgun (WGS) entry which is preliminary data.</text>
</comment>
<dbReference type="AlphaFoldDB" id="A0A9W7BD65"/>
<feature type="compositionally biased region" description="Acidic residues" evidence="1">
    <location>
        <begin position="132"/>
        <end position="145"/>
    </location>
</feature>
<feature type="compositionally biased region" description="Low complexity" evidence="1">
    <location>
        <begin position="192"/>
        <end position="220"/>
    </location>
</feature>
<dbReference type="Proteomes" id="UP001165085">
    <property type="component" value="Unassembled WGS sequence"/>
</dbReference>
<feature type="region of interest" description="Disordered" evidence="1">
    <location>
        <begin position="458"/>
        <end position="523"/>
    </location>
</feature>
<feature type="region of interest" description="Disordered" evidence="1">
    <location>
        <begin position="821"/>
        <end position="849"/>
    </location>
</feature>
<feature type="compositionally biased region" description="Basic residues" evidence="1">
    <location>
        <begin position="273"/>
        <end position="283"/>
    </location>
</feature>
<feature type="compositionally biased region" description="Polar residues" evidence="1">
    <location>
        <begin position="119"/>
        <end position="129"/>
    </location>
</feature>
<organism evidence="2 3">
    <name type="scientific">Triparma strigata</name>
    <dbReference type="NCBI Taxonomy" id="1606541"/>
    <lineage>
        <taxon>Eukaryota</taxon>
        <taxon>Sar</taxon>
        <taxon>Stramenopiles</taxon>
        <taxon>Ochrophyta</taxon>
        <taxon>Bolidophyceae</taxon>
        <taxon>Parmales</taxon>
        <taxon>Triparmaceae</taxon>
        <taxon>Triparma</taxon>
    </lineage>
</organism>
<feature type="compositionally biased region" description="Polar residues" evidence="1">
    <location>
        <begin position="249"/>
        <end position="258"/>
    </location>
</feature>
<proteinExistence type="predicted"/>
<feature type="compositionally biased region" description="Low complexity" evidence="1">
    <location>
        <begin position="478"/>
        <end position="493"/>
    </location>
</feature>
<feature type="compositionally biased region" description="Acidic residues" evidence="1">
    <location>
        <begin position="458"/>
        <end position="469"/>
    </location>
</feature>